<dbReference type="InterPro" id="IPR016162">
    <property type="entry name" value="Ald_DH_N"/>
</dbReference>
<dbReference type="EMBL" id="CP097502">
    <property type="protein sequence ID" value="URD76125.1"/>
    <property type="molecule type" value="Genomic_DNA"/>
</dbReference>
<evidence type="ECO:0000256" key="1">
    <source>
        <dbReference type="ARBA" id="ARBA00023002"/>
    </source>
</evidence>
<sequence length="189" mass="20644">MRQGLPTQHIDGRISISSGREATTSGHVGRTDDFKLPRRLLKRGRRGRVWRASCYVLDDSVRARWRCSAWVPLAATFLLPSVGSVAGQPIPPSLDSLVATIFPLPFATTVDRLRKSGVLRAQGLVGGNWIDAYDGMTVQVHNPATGDVITSVACIGRDEATDAISSAYSTFTTWSKLTASDRSKCLRKW</sequence>
<gene>
    <name evidence="3" type="ORF">MUK42_10351</name>
</gene>
<organism evidence="3 4">
    <name type="scientific">Musa troglodytarum</name>
    <name type="common">fe'i banana</name>
    <dbReference type="NCBI Taxonomy" id="320322"/>
    <lineage>
        <taxon>Eukaryota</taxon>
        <taxon>Viridiplantae</taxon>
        <taxon>Streptophyta</taxon>
        <taxon>Embryophyta</taxon>
        <taxon>Tracheophyta</taxon>
        <taxon>Spermatophyta</taxon>
        <taxon>Magnoliopsida</taxon>
        <taxon>Liliopsida</taxon>
        <taxon>Zingiberales</taxon>
        <taxon>Musaceae</taxon>
        <taxon>Musa</taxon>
    </lineage>
</organism>
<dbReference type="AlphaFoldDB" id="A0A9E7JCJ1"/>
<evidence type="ECO:0000259" key="2">
    <source>
        <dbReference type="Pfam" id="PF00171"/>
    </source>
</evidence>
<reference evidence="3" key="1">
    <citation type="submission" date="2022-05" db="EMBL/GenBank/DDBJ databases">
        <title>The Musa troglodytarum L. genome provides insights into the mechanism of non-climacteric behaviour and enrichment of carotenoids.</title>
        <authorList>
            <person name="Wang J."/>
        </authorList>
    </citation>
    <scope>NUCLEOTIDE SEQUENCE</scope>
    <source>
        <tissue evidence="3">Leaf</tissue>
    </source>
</reference>
<dbReference type="InterPro" id="IPR016161">
    <property type="entry name" value="Ald_DH/histidinol_DH"/>
</dbReference>
<feature type="domain" description="Aldehyde dehydrogenase" evidence="2">
    <location>
        <begin position="129"/>
        <end position="189"/>
    </location>
</feature>
<protein>
    <submittedName>
        <fullName evidence="3">Aldehyde dehydrogenase family</fullName>
    </submittedName>
</protein>
<dbReference type="Gene3D" id="3.40.605.10">
    <property type="entry name" value="Aldehyde Dehydrogenase, Chain A, domain 1"/>
    <property type="match status" value="1"/>
</dbReference>
<evidence type="ECO:0000313" key="4">
    <source>
        <dbReference type="Proteomes" id="UP001055439"/>
    </source>
</evidence>
<dbReference type="GO" id="GO:0004777">
    <property type="term" value="F:succinate-semialdehyde dehydrogenase (NAD+) activity"/>
    <property type="evidence" value="ECO:0007669"/>
    <property type="project" value="TreeGrafter"/>
</dbReference>
<dbReference type="OrthoDB" id="310895at2759"/>
<dbReference type="SUPFAM" id="SSF53720">
    <property type="entry name" value="ALDH-like"/>
    <property type="match status" value="1"/>
</dbReference>
<accession>A0A9E7JCJ1</accession>
<keyword evidence="1" id="KW-0560">Oxidoreductase</keyword>
<dbReference type="PANTHER" id="PTHR43353:SF5">
    <property type="entry name" value="SUCCINATE-SEMIALDEHYDE DEHYDROGENASE, MITOCHONDRIAL"/>
    <property type="match status" value="1"/>
</dbReference>
<dbReference type="PANTHER" id="PTHR43353">
    <property type="entry name" value="SUCCINATE-SEMIALDEHYDE DEHYDROGENASE, MITOCHONDRIAL"/>
    <property type="match status" value="1"/>
</dbReference>
<dbReference type="Proteomes" id="UP001055439">
    <property type="component" value="Chromosome 1"/>
</dbReference>
<name>A0A9E7JCJ1_9LILI</name>
<evidence type="ECO:0000313" key="3">
    <source>
        <dbReference type="EMBL" id="URD76125.1"/>
    </source>
</evidence>
<proteinExistence type="predicted"/>
<dbReference type="InterPro" id="IPR015590">
    <property type="entry name" value="Aldehyde_DH_dom"/>
</dbReference>
<keyword evidence="4" id="KW-1185">Reference proteome</keyword>
<dbReference type="InterPro" id="IPR050740">
    <property type="entry name" value="Aldehyde_DH_Superfamily"/>
</dbReference>
<dbReference type="Pfam" id="PF00171">
    <property type="entry name" value="Aldedh"/>
    <property type="match status" value="1"/>
</dbReference>
<dbReference type="GO" id="GO:0009450">
    <property type="term" value="P:gamma-aminobutyric acid catabolic process"/>
    <property type="evidence" value="ECO:0007669"/>
    <property type="project" value="TreeGrafter"/>
</dbReference>